<dbReference type="EMBL" id="OUUZ01000008">
    <property type="protein sequence ID" value="SPQ20960.1"/>
    <property type="molecule type" value="Genomic_DNA"/>
</dbReference>
<evidence type="ECO:0000256" key="1">
    <source>
        <dbReference type="ARBA" id="ARBA00008008"/>
    </source>
</evidence>
<dbReference type="Proteomes" id="UP000289323">
    <property type="component" value="Unassembled WGS sequence"/>
</dbReference>
<evidence type="ECO:0000313" key="6">
    <source>
        <dbReference type="EMBL" id="SPQ20960.1"/>
    </source>
</evidence>
<dbReference type="InterPro" id="IPR033886">
    <property type="entry name" value="DHOD_1A"/>
</dbReference>
<dbReference type="AlphaFoldDB" id="A0A3S4D2U8"/>
<dbReference type="PANTHER" id="PTHR35517">
    <property type="entry name" value="PROTEIN ARGININE N-METHYLTRANSFERASE SFM1"/>
    <property type="match status" value="1"/>
</dbReference>
<evidence type="ECO:0000313" key="7">
    <source>
        <dbReference type="Proteomes" id="UP000289323"/>
    </source>
</evidence>
<dbReference type="InterPro" id="IPR013785">
    <property type="entry name" value="Aldolase_TIM"/>
</dbReference>
<dbReference type="CDD" id="cd04741">
    <property type="entry name" value="DHOD_1A_like"/>
    <property type="match status" value="1"/>
</dbReference>
<dbReference type="InterPro" id="IPR007364">
    <property type="entry name" value="SFM1-like"/>
</dbReference>
<dbReference type="Pfam" id="PF04252">
    <property type="entry name" value="SFM1-like"/>
    <property type="match status" value="1"/>
</dbReference>
<protein>
    <recommendedName>
        <fullName evidence="2">Dihydroorotate dehydrogenase (fumarate)</fullName>
    </recommendedName>
</protein>
<name>A0A3S4D2U8_9PEZI</name>
<comment type="similarity">
    <text evidence="1">Belongs to the dihydroorotate dehydrogenase family. Type 1 subfamily.</text>
</comment>
<accession>A0A3S4D2U8</accession>
<dbReference type="GO" id="GO:0005737">
    <property type="term" value="C:cytoplasm"/>
    <property type="evidence" value="ECO:0007669"/>
    <property type="project" value="InterPro"/>
</dbReference>
<evidence type="ECO:0000259" key="5">
    <source>
        <dbReference type="Pfam" id="PF01180"/>
    </source>
</evidence>
<evidence type="ECO:0000256" key="4">
    <source>
        <dbReference type="ARBA" id="ARBA00023002"/>
    </source>
</evidence>
<proteinExistence type="inferred from homology"/>
<dbReference type="InterPro" id="IPR023359">
    <property type="entry name" value="Dihydro_DH_chainA_dom2"/>
</dbReference>
<feature type="domain" description="Dihydroorotate dehydrogenase catalytic" evidence="5">
    <location>
        <begin position="274"/>
        <end position="528"/>
    </location>
</feature>
<dbReference type="Gene3D" id="3.20.20.70">
    <property type="entry name" value="Aldolase class I"/>
    <property type="match status" value="1"/>
</dbReference>
<keyword evidence="4" id="KW-0560">Oxidoreductase</keyword>
<keyword evidence="3" id="KW-0963">Cytoplasm</keyword>
<dbReference type="CDD" id="cd18090">
    <property type="entry name" value="Arginine_MT_Sfm1"/>
    <property type="match status" value="1"/>
</dbReference>
<sequence>MATASSKTYIVEHLDPELGTWSELEYLAIARESQEAGAKFCLSSLPETFKVPEALSSIPSFTAETRGVEDLYASDKSRVCLLDPAAAKDLAPEDGEKFDAFLFGGILGDDPPRDRTSELRKKGFEGRRLGPIQMTTDTAVRVTRLVVQGKTPLNEIPYLDHPELKFNKHESTQMPFRYVKGQDGKPIMPEFCENVPGKDMDIMEEVPPPLEINPPLLNAACPWATTLDDLRRLYACPWTGAVTTRTSLIHGFDHDPAKHQYTFFDAGQTGLAPNASINSFGYSPLALESYLGFIKTISDEQSARSSKGFIVSVTGDPEDIERCYKLIATAAQDMKFPLAMEINLSCPNIPNRQPPAYSQDLLSAYLFSLQRAIATGGVNLTRIPVGLKTPPYTHATEYQTLIAALEQAAANTSSGGVCPLSFITATNTLGMCLVVADDGDLLSSPAGPGFGGVAGAPLHPLALGNVAMLRRLLDSNAAKLGHIRVVGVGGVLDEEGFRRMMRAGAHAVAVATGLGLKGVGIFEEIGRGTERRQSQI</sequence>
<gene>
    <name evidence="6" type="ORF">TT172_LOCUS3379</name>
</gene>
<dbReference type="PANTHER" id="PTHR35517:SF1">
    <property type="entry name" value="PROTEIN ARGININE N-METHYLTRANSFERASE SFM1"/>
    <property type="match status" value="1"/>
</dbReference>
<dbReference type="Gene3D" id="2.30.26.10">
    <property type="entry name" value="Dihydroorotate Dehydrogenase A, chain A, domain 2"/>
    <property type="match status" value="1"/>
</dbReference>
<dbReference type="Pfam" id="PF01180">
    <property type="entry name" value="DHO_dh"/>
    <property type="match status" value="1"/>
</dbReference>
<dbReference type="InterPro" id="IPR005720">
    <property type="entry name" value="Dihydroorotate_DH_cat"/>
</dbReference>
<reference evidence="6 7" key="1">
    <citation type="submission" date="2018-04" db="EMBL/GenBank/DDBJ databases">
        <authorList>
            <person name="Huttner S."/>
            <person name="Dainat J."/>
        </authorList>
    </citation>
    <scope>NUCLEOTIDE SEQUENCE [LARGE SCALE GENOMIC DNA]</scope>
</reference>
<dbReference type="GO" id="GO:0006221">
    <property type="term" value="P:pyrimidine nucleotide biosynthetic process"/>
    <property type="evidence" value="ECO:0007669"/>
    <property type="project" value="InterPro"/>
</dbReference>
<dbReference type="GO" id="GO:0004152">
    <property type="term" value="F:dihydroorotate dehydrogenase activity"/>
    <property type="evidence" value="ECO:0007669"/>
    <property type="project" value="InterPro"/>
</dbReference>
<evidence type="ECO:0000256" key="3">
    <source>
        <dbReference type="ARBA" id="ARBA00022490"/>
    </source>
</evidence>
<organism evidence="6 7">
    <name type="scientific">Thermothielavioides terrestris</name>
    <dbReference type="NCBI Taxonomy" id="2587410"/>
    <lineage>
        <taxon>Eukaryota</taxon>
        <taxon>Fungi</taxon>
        <taxon>Dikarya</taxon>
        <taxon>Ascomycota</taxon>
        <taxon>Pezizomycotina</taxon>
        <taxon>Sordariomycetes</taxon>
        <taxon>Sordariomycetidae</taxon>
        <taxon>Sordariales</taxon>
        <taxon>Chaetomiaceae</taxon>
        <taxon>Thermothielavioides</taxon>
    </lineage>
</organism>
<evidence type="ECO:0000256" key="2">
    <source>
        <dbReference type="ARBA" id="ARBA00021374"/>
    </source>
</evidence>
<dbReference type="SUPFAM" id="SSF51395">
    <property type="entry name" value="FMN-linked oxidoreductases"/>
    <property type="match status" value="1"/>
</dbReference>
<dbReference type="GO" id="GO:0035241">
    <property type="term" value="F:protein-arginine omega-N monomethyltransferase activity"/>
    <property type="evidence" value="ECO:0007669"/>
    <property type="project" value="TreeGrafter"/>
</dbReference>